<feature type="chain" id="PRO_5039365141" evidence="2">
    <location>
        <begin position="24"/>
        <end position="214"/>
    </location>
</feature>
<reference evidence="4 5" key="1">
    <citation type="submission" date="2021-01" db="EMBL/GenBank/DDBJ databases">
        <title>Whole genome shotgun sequence of Planobispora longispora NBRC 13918.</title>
        <authorList>
            <person name="Komaki H."/>
            <person name="Tamura T."/>
        </authorList>
    </citation>
    <scope>NUCLEOTIDE SEQUENCE [LARGE SCALE GENOMIC DNA]</scope>
    <source>
        <strain evidence="4 5">NBRC 13918</strain>
    </source>
</reference>
<dbReference type="Pfam" id="PF03713">
    <property type="entry name" value="DUF305"/>
    <property type="match status" value="1"/>
</dbReference>
<keyword evidence="5" id="KW-1185">Reference proteome</keyword>
<name>A0A8J3RIX9_9ACTN</name>
<dbReference type="InterPro" id="IPR005183">
    <property type="entry name" value="DUF305_CopM-like"/>
</dbReference>
<comment type="caution">
    <text evidence="4">The sequence shown here is derived from an EMBL/GenBank/DDBJ whole genome shotgun (WGS) entry which is preliminary data.</text>
</comment>
<evidence type="ECO:0000256" key="2">
    <source>
        <dbReference type="SAM" id="SignalP"/>
    </source>
</evidence>
<feature type="region of interest" description="Disordered" evidence="1">
    <location>
        <begin position="26"/>
        <end position="49"/>
    </location>
</feature>
<dbReference type="PANTHER" id="PTHR36933">
    <property type="entry name" value="SLL0788 PROTEIN"/>
    <property type="match status" value="1"/>
</dbReference>
<evidence type="ECO:0000313" key="4">
    <source>
        <dbReference type="EMBL" id="GIH74499.1"/>
    </source>
</evidence>
<dbReference type="RefSeq" id="WP_203889220.1">
    <property type="nucleotide sequence ID" value="NZ_BOOH01000009.1"/>
</dbReference>
<evidence type="ECO:0000313" key="5">
    <source>
        <dbReference type="Proteomes" id="UP000616724"/>
    </source>
</evidence>
<dbReference type="PANTHER" id="PTHR36933:SF1">
    <property type="entry name" value="SLL0788 PROTEIN"/>
    <property type="match status" value="1"/>
</dbReference>
<accession>A0A8J3RIX9</accession>
<feature type="signal peptide" evidence="2">
    <location>
        <begin position="1"/>
        <end position="23"/>
    </location>
</feature>
<dbReference type="Proteomes" id="UP000616724">
    <property type="component" value="Unassembled WGS sequence"/>
</dbReference>
<proteinExistence type="predicted"/>
<gene>
    <name evidence="4" type="ORF">Plo01_09280</name>
</gene>
<dbReference type="InterPro" id="IPR012347">
    <property type="entry name" value="Ferritin-like"/>
</dbReference>
<organism evidence="4 5">
    <name type="scientific">Planobispora longispora</name>
    <dbReference type="NCBI Taxonomy" id="28887"/>
    <lineage>
        <taxon>Bacteria</taxon>
        <taxon>Bacillati</taxon>
        <taxon>Actinomycetota</taxon>
        <taxon>Actinomycetes</taxon>
        <taxon>Streptosporangiales</taxon>
        <taxon>Streptosporangiaceae</taxon>
        <taxon>Planobispora</taxon>
    </lineage>
</organism>
<protein>
    <submittedName>
        <fullName evidence="4">Lipoprotein</fullName>
    </submittedName>
</protein>
<feature type="domain" description="DUF305" evidence="3">
    <location>
        <begin position="69"/>
        <end position="209"/>
    </location>
</feature>
<keyword evidence="2" id="KW-0732">Signal</keyword>
<dbReference type="EMBL" id="BOOH01000009">
    <property type="protein sequence ID" value="GIH74499.1"/>
    <property type="molecule type" value="Genomic_DNA"/>
</dbReference>
<evidence type="ECO:0000259" key="3">
    <source>
        <dbReference type="Pfam" id="PF03713"/>
    </source>
</evidence>
<dbReference type="AlphaFoldDB" id="A0A8J3RIX9"/>
<keyword evidence="4" id="KW-0449">Lipoprotein</keyword>
<dbReference type="PROSITE" id="PS51257">
    <property type="entry name" value="PROKAR_LIPOPROTEIN"/>
    <property type="match status" value="1"/>
</dbReference>
<evidence type="ECO:0000256" key="1">
    <source>
        <dbReference type="SAM" id="MobiDB-lite"/>
    </source>
</evidence>
<dbReference type="Gene3D" id="1.20.1260.10">
    <property type="match status" value="1"/>
</dbReference>
<sequence length="214" mass="22664">MRAALIPVAIATLSLVVSLSACTAEPERRPAAGSTAPILVPGRPGEPARTAAPEEAATLVPAQVVNAVDVKYVQDMIVHHRQALDMALLAPSRAGSAELKGLASRIKDAQAPEIQFMTSWLQQQGQRVPGHHVGHGSMPGMASPEQMEALKSASGEDFDRLFLQLMIAHHQGAITMSQQVIGGGSDIKIWELANDVSSTQAAEIRRMLKIQGAS</sequence>